<dbReference type="VEuPathDB" id="FungiDB:RhiirFUN_016685"/>
<evidence type="ECO:0000259" key="2">
    <source>
        <dbReference type="PROSITE" id="PS50966"/>
    </source>
</evidence>
<dbReference type="VEuPathDB" id="FungiDB:RhiirFUN_016684"/>
<organism evidence="3 4">
    <name type="scientific">Rhizophagus irregularis</name>
    <dbReference type="NCBI Taxonomy" id="588596"/>
    <lineage>
        <taxon>Eukaryota</taxon>
        <taxon>Fungi</taxon>
        <taxon>Fungi incertae sedis</taxon>
        <taxon>Mucoromycota</taxon>
        <taxon>Glomeromycotina</taxon>
        <taxon>Glomeromycetes</taxon>
        <taxon>Glomerales</taxon>
        <taxon>Glomeraceae</taxon>
        <taxon>Rhizophagus</taxon>
    </lineage>
</organism>
<dbReference type="Pfam" id="PF10551">
    <property type="entry name" value="MULE"/>
    <property type="match status" value="1"/>
</dbReference>
<evidence type="ECO:0000256" key="1">
    <source>
        <dbReference type="PROSITE-ProRule" id="PRU00325"/>
    </source>
</evidence>
<dbReference type="GO" id="GO:0008270">
    <property type="term" value="F:zinc ion binding"/>
    <property type="evidence" value="ECO:0007669"/>
    <property type="project" value="UniProtKB-KW"/>
</dbReference>
<proteinExistence type="predicted"/>
<comment type="caution">
    <text evidence="3">The sequence shown here is derived from an EMBL/GenBank/DDBJ whole genome shotgun (WGS) entry which is preliminary data.</text>
</comment>
<dbReference type="InterPro" id="IPR007527">
    <property type="entry name" value="Znf_SWIM"/>
</dbReference>
<dbReference type="VEuPathDB" id="FungiDB:RhiirA1_469923"/>
<dbReference type="InterPro" id="IPR018289">
    <property type="entry name" value="MULE_transposase_dom"/>
</dbReference>
<keyword evidence="1" id="KW-0862">Zinc</keyword>
<accession>A0A2N1NDH9</accession>
<dbReference type="VEuPathDB" id="FungiDB:FUN_011753"/>
<protein>
    <recommendedName>
        <fullName evidence="2">SWIM-type domain-containing protein</fullName>
    </recommendedName>
</protein>
<reference evidence="3 4" key="2">
    <citation type="submission" date="2017-10" db="EMBL/GenBank/DDBJ databases">
        <title>Extensive intraspecific genome diversity in a model arbuscular mycorrhizal fungus.</title>
        <authorList>
            <person name="Chen E.C.H."/>
            <person name="Morin E."/>
            <person name="Baudet D."/>
            <person name="Noel J."/>
            <person name="Ndikumana S."/>
            <person name="Charron P."/>
            <person name="St-Onge C."/>
            <person name="Giorgi J."/>
            <person name="Grigoriev I.V."/>
            <person name="Roux C."/>
            <person name="Martin F.M."/>
            <person name="Corradi N."/>
        </authorList>
    </citation>
    <scope>NUCLEOTIDE SEQUENCE [LARGE SCALE GENOMIC DNA]</scope>
    <source>
        <strain evidence="3 4">C2</strain>
    </source>
</reference>
<dbReference type="VEuPathDB" id="FungiDB:RhiirFUN_012423"/>
<sequence length="525" mass="61331">MSLKIPSHLILTQKQKEQLNSLPVSNFINLQWKDCQRCLPVQPPPLRINETVKLMAQNLLQINVYPSHYVNRHLGGKVLIDNERYLLSNQDIINILLATKEQRELAWELGHNKILHLDGTFVISNKKILLFVLLVLDEQNKGIPIGYLLFSAAGGTHKASSSYNHTILKELLLYYKHRLEQEKWYKFTQKVAMTDCDHKERKALIEVWPDIHLILCLFHVSQSWEDKLKANVNDSSYINQITHTITNTEIHLKNQIQNNIPKSKLNVIHSALNFVYYIRDYWAGDLSIGWCAYGRIFAANILGVLPEKIPTTNNHLERVVLIKSITPNILLKRTLKKRLNNQLTERYQNYTFSPTNQIQLEHHYKQFAYFTPDINHKSTQFEPKIYIIQLPKIQCQCMDFLSRGGACKHLRASVLWIDCNHHNFNQCIDEKDFNNNSIQNNTEIQSSCLHTQIHELAPDGVDDEARNLNKKIKLTLERINDNEDVRNLKDITNKVWKERSQTKKENKYMIKKYLPVISYKKAKTP</sequence>
<name>A0A2N1NDH9_9GLOM</name>
<dbReference type="PROSITE" id="PS50966">
    <property type="entry name" value="ZF_SWIM"/>
    <property type="match status" value="1"/>
</dbReference>
<reference evidence="3 4" key="1">
    <citation type="submission" date="2016-04" db="EMBL/GenBank/DDBJ databases">
        <title>Genome analyses suggest a sexual origin of heterokaryosis in a supposedly ancient asexual fungus.</title>
        <authorList>
            <person name="Ropars J."/>
            <person name="Sedzielewska K."/>
            <person name="Noel J."/>
            <person name="Charron P."/>
            <person name="Farinelli L."/>
            <person name="Marton T."/>
            <person name="Kruger M."/>
            <person name="Pelin A."/>
            <person name="Brachmann A."/>
            <person name="Corradi N."/>
        </authorList>
    </citation>
    <scope>NUCLEOTIDE SEQUENCE [LARGE SCALE GENOMIC DNA]</scope>
    <source>
        <strain evidence="3 4">C2</strain>
    </source>
</reference>
<feature type="domain" description="SWIM-type" evidence="2">
    <location>
        <begin position="386"/>
        <end position="418"/>
    </location>
</feature>
<evidence type="ECO:0000313" key="4">
    <source>
        <dbReference type="Proteomes" id="UP000233469"/>
    </source>
</evidence>
<dbReference type="VEuPathDB" id="FungiDB:RhiirA1_438846"/>
<keyword evidence="1" id="KW-0863">Zinc-finger</keyword>
<dbReference type="Proteomes" id="UP000233469">
    <property type="component" value="Unassembled WGS sequence"/>
</dbReference>
<dbReference type="AlphaFoldDB" id="A0A2N1NDH9"/>
<dbReference type="EMBL" id="LLXL01000472">
    <property type="protein sequence ID" value="PKK71948.1"/>
    <property type="molecule type" value="Genomic_DNA"/>
</dbReference>
<evidence type="ECO:0000313" key="3">
    <source>
        <dbReference type="EMBL" id="PKK71948.1"/>
    </source>
</evidence>
<dbReference type="VEuPathDB" id="FungiDB:FUN_011754"/>
<keyword evidence="1" id="KW-0479">Metal-binding</keyword>
<gene>
    <name evidence="3" type="ORF">RhiirC2_848767</name>
</gene>